<dbReference type="KEGG" id="btw:BF38_5603"/>
<name>A0AB33B6U5_BACTU</name>
<dbReference type="GO" id="GO:0008610">
    <property type="term" value="P:lipid biosynthetic process"/>
    <property type="evidence" value="ECO:0007669"/>
    <property type="project" value="TreeGrafter"/>
</dbReference>
<protein>
    <submittedName>
        <fullName evidence="3">Thioesterase domain protein</fullName>
    </submittedName>
</protein>
<organism evidence="3 4">
    <name type="scientific">Bacillus thuringiensis</name>
    <dbReference type="NCBI Taxonomy" id="1428"/>
    <lineage>
        <taxon>Bacteria</taxon>
        <taxon>Bacillati</taxon>
        <taxon>Bacillota</taxon>
        <taxon>Bacilli</taxon>
        <taxon>Bacillales</taxon>
        <taxon>Bacillaceae</taxon>
        <taxon>Bacillus</taxon>
        <taxon>Bacillus cereus group</taxon>
    </lineage>
</organism>
<dbReference type="Gene3D" id="3.40.50.1820">
    <property type="entry name" value="alpha/beta hydrolase"/>
    <property type="match status" value="1"/>
</dbReference>
<proteinExistence type="inferred from homology"/>
<dbReference type="SUPFAM" id="SSF53474">
    <property type="entry name" value="alpha/beta-Hydrolases"/>
    <property type="match status" value="1"/>
</dbReference>
<comment type="similarity">
    <text evidence="1">Belongs to the thioesterase family.</text>
</comment>
<dbReference type="AlphaFoldDB" id="A0AB33B6U5"/>
<evidence type="ECO:0000259" key="2">
    <source>
        <dbReference type="Pfam" id="PF00975"/>
    </source>
</evidence>
<sequence length="238" mass="27353">MNTVKLICLPYAGGSARIYNTWVHLLDEKIEVVCPELAGRGKRFNEPFYKNLKEAVDDIYKNIEPIVNSGPYALFGHSMGSLLTFELYYKLKREGHCEPEAIFFSGKAAPHIPIKEKVHLYNEEQILEKIFSLGGTPREVLDNKDILNLYLPIIKADYKIIETYVCENKSTLIKSPCYILYGSEDDITLEEILEWEEHTLNVPKFYEIYGGHFFIKNQESVVINLLNQILLGKMIANV</sequence>
<geneLocation type="plasmid" evidence="3 4">
    <name>1</name>
</geneLocation>
<gene>
    <name evidence="3" type="ORF">BF38_5603</name>
</gene>
<dbReference type="InterPro" id="IPR029058">
    <property type="entry name" value="AB_hydrolase_fold"/>
</dbReference>
<evidence type="ECO:0000313" key="3">
    <source>
        <dbReference type="EMBL" id="AJG79638.1"/>
    </source>
</evidence>
<dbReference type="InterPro" id="IPR012223">
    <property type="entry name" value="TEII"/>
</dbReference>
<dbReference type="InterPro" id="IPR001031">
    <property type="entry name" value="Thioesterase"/>
</dbReference>
<keyword evidence="3" id="KW-0614">Plasmid</keyword>
<dbReference type="PANTHER" id="PTHR11487:SF0">
    <property type="entry name" value="S-ACYL FATTY ACID SYNTHASE THIOESTERASE, MEDIUM CHAIN"/>
    <property type="match status" value="1"/>
</dbReference>
<dbReference type="EMBL" id="CP009336">
    <property type="protein sequence ID" value="AJG79638.1"/>
    <property type="molecule type" value="Genomic_DNA"/>
</dbReference>
<dbReference type="Proteomes" id="UP000031876">
    <property type="component" value="Plasmid 1"/>
</dbReference>
<dbReference type="RefSeq" id="WP_001098864.1">
    <property type="nucleotide sequence ID" value="NZ_CP009336.1"/>
</dbReference>
<feature type="domain" description="Thioesterase" evidence="2">
    <location>
        <begin position="5"/>
        <end position="222"/>
    </location>
</feature>
<evidence type="ECO:0000313" key="4">
    <source>
        <dbReference type="Proteomes" id="UP000031876"/>
    </source>
</evidence>
<reference evidence="3 4" key="1">
    <citation type="journal article" date="2015" name="Genome Announc.">
        <title>Complete genome sequences for 35 biothreat assay-relevant bacillus species.</title>
        <authorList>
            <person name="Johnson S.L."/>
            <person name="Daligault H.E."/>
            <person name="Davenport K.W."/>
            <person name="Jaissle J."/>
            <person name="Frey K.G."/>
            <person name="Ladner J.T."/>
            <person name="Broomall S.M."/>
            <person name="Bishop-Lilly K.A."/>
            <person name="Bruce D.C."/>
            <person name="Gibbons H.S."/>
            <person name="Coyne S.R."/>
            <person name="Lo C.C."/>
            <person name="Meincke L."/>
            <person name="Munk A.C."/>
            <person name="Koroleva G.I."/>
            <person name="Rosenzweig C.N."/>
            <person name="Palacios G.F."/>
            <person name="Redden C.L."/>
            <person name="Minogue T.D."/>
            <person name="Chain P.S."/>
        </authorList>
    </citation>
    <scope>NUCLEOTIDE SEQUENCE [LARGE SCALE GENOMIC DNA]</scope>
    <source>
        <strain evidence="3 4">HD1011</strain>
    </source>
</reference>
<dbReference type="Pfam" id="PF00975">
    <property type="entry name" value="Thioesterase"/>
    <property type="match status" value="1"/>
</dbReference>
<evidence type="ECO:0000256" key="1">
    <source>
        <dbReference type="ARBA" id="ARBA00007169"/>
    </source>
</evidence>
<dbReference type="PANTHER" id="PTHR11487">
    <property type="entry name" value="THIOESTERASE"/>
    <property type="match status" value="1"/>
</dbReference>
<accession>A0AB33B6U5</accession>